<dbReference type="EMBL" id="LZFO01000017">
    <property type="protein sequence ID" value="OFI05967.1"/>
    <property type="molecule type" value="Genomic_DNA"/>
</dbReference>
<evidence type="ECO:0000313" key="1">
    <source>
        <dbReference type="EMBL" id="OFI05967.1"/>
    </source>
</evidence>
<keyword evidence="2" id="KW-1185">Reference proteome</keyword>
<dbReference type="AlphaFoldDB" id="A0A1E8EYB5"/>
<protein>
    <submittedName>
        <fullName evidence="1">Uncharacterized protein</fullName>
    </submittedName>
</protein>
<comment type="caution">
    <text evidence="1">The sequence shown here is derived from an EMBL/GenBank/DDBJ whole genome shotgun (WGS) entry which is preliminary data.</text>
</comment>
<name>A0A1E8EYB5_9CLOT</name>
<organism evidence="1 2">
    <name type="scientific">Clostridium acetireducens DSM 10703</name>
    <dbReference type="NCBI Taxonomy" id="1121290"/>
    <lineage>
        <taxon>Bacteria</taxon>
        <taxon>Bacillati</taxon>
        <taxon>Bacillota</taxon>
        <taxon>Clostridia</taxon>
        <taxon>Eubacteriales</taxon>
        <taxon>Clostridiaceae</taxon>
        <taxon>Clostridium</taxon>
    </lineage>
</organism>
<gene>
    <name evidence="1" type="ORF">CLOACE_13480</name>
</gene>
<dbReference type="STRING" id="1121290.CLAOCE_13480"/>
<dbReference type="Proteomes" id="UP000175744">
    <property type="component" value="Unassembled WGS sequence"/>
</dbReference>
<proteinExistence type="predicted"/>
<dbReference type="RefSeq" id="WP_070110338.1">
    <property type="nucleotide sequence ID" value="NZ_LZFO01000017.1"/>
</dbReference>
<dbReference type="Pfam" id="PF19539">
    <property type="entry name" value="DUF6063"/>
    <property type="match status" value="1"/>
</dbReference>
<accession>A0A1E8EYB5</accession>
<dbReference type="InterPro" id="IPR045707">
    <property type="entry name" value="DUF6063"/>
</dbReference>
<sequence>MYNIEDISNSNIIFYYLLQKGEISEENERELYRMYSENESIMNLVKRQGENFDCNVEKYSGVIYIIPNEDNDFLGYSKAELKKELCKSNSNQKDYYLSQFLILTLLVEFYGSQGRSSKSRDFLKSGQLLNIISDRLKEAVEKENLEEIQDKMGIAYTNILERWEALRSTDKQTKSKTTKEGFIYTILSFLENQGLINYIEVDDMITTTPKLDNFMDWNILNRNNYERVAKALGGSEHEQN</sequence>
<reference evidence="1 2" key="1">
    <citation type="submission" date="2016-06" db="EMBL/GenBank/DDBJ databases">
        <title>Genome sequence of Clostridium acetireducens DSM 10703.</title>
        <authorList>
            <person name="Poehlein A."/>
            <person name="Fluechter S."/>
            <person name="Duerre P."/>
            <person name="Daniel R."/>
        </authorList>
    </citation>
    <scope>NUCLEOTIDE SEQUENCE [LARGE SCALE GENOMIC DNA]</scope>
    <source>
        <strain evidence="1 2">DSM 10703</strain>
    </source>
</reference>
<evidence type="ECO:0000313" key="2">
    <source>
        <dbReference type="Proteomes" id="UP000175744"/>
    </source>
</evidence>
<dbReference type="OrthoDB" id="1897626at2"/>